<dbReference type="PATRIC" id="fig|879567.3.peg.2322"/>
<evidence type="ECO:0000256" key="1">
    <source>
        <dbReference type="SAM" id="Phobius"/>
    </source>
</evidence>
<gene>
    <name evidence="2" type="ordered locus">BN4_12175</name>
</gene>
<protein>
    <submittedName>
        <fullName evidence="2">Uncharacterized protein</fullName>
    </submittedName>
</protein>
<keyword evidence="3" id="KW-1185">Reference proteome</keyword>
<name>M1WMD4_PSEP2</name>
<evidence type="ECO:0000313" key="2">
    <source>
        <dbReference type="EMBL" id="CCH49410.1"/>
    </source>
</evidence>
<sequence>MSRESALASRRFLQNLVWVVVICGFFLTGQLLRYGFNLQQLNQILDETDKLYISVLGPDIGNSPFGRLQFAYGKLAATNRIGLDPVSVLAALSRPAVESLRLEGLTLDGKKARARGFFGPNVEEFDTYISDLTNDEYYLFSLEKREEVFGGITFSLIVEPQ</sequence>
<dbReference type="AlphaFoldDB" id="M1WMD4"/>
<dbReference type="STRING" id="1322246.BN4_12175"/>
<evidence type="ECO:0000313" key="3">
    <source>
        <dbReference type="Proteomes" id="UP000011724"/>
    </source>
</evidence>
<dbReference type="KEGG" id="dpi:BN4_12175"/>
<dbReference type="HOGENOM" id="CLU_114028_0_0_7"/>
<reference evidence="3" key="2">
    <citation type="journal article" date="2013" name="Stand. Genomic Sci.">
        <title>Complete genome sequence of Desulfocapsa sulfexigens, a marine deltaproteobacterium specialized in disproportionating inorganic sulfur compounds.</title>
        <authorList>
            <person name="Finster K.W."/>
            <person name="Kjeldsen K.U."/>
            <person name="Kube M."/>
            <person name="Reinhardt R."/>
            <person name="Mussmann M."/>
            <person name="Amann R."/>
            <person name="Schreiber L."/>
        </authorList>
    </citation>
    <scope>NUCLEOTIDE SEQUENCE [LARGE SCALE GENOMIC DNA]</scope>
    <source>
        <strain evidence="3">DSM 10523 / SB164P1</strain>
    </source>
</reference>
<dbReference type="EMBL" id="FO203427">
    <property type="protein sequence ID" value="CCH49410.1"/>
    <property type="molecule type" value="Genomic_DNA"/>
</dbReference>
<feature type="transmembrane region" description="Helical" evidence="1">
    <location>
        <begin position="12"/>
        <end position="32"/>
    </location>
</feature>
<dbReference type="OrthoDB" id="5460082at2"/>
<dbReference type="Proteomes" id="UP000011724">
    <property type="component" value="Chromosome"/>
</dbReference>
<organism evidence="2 3">
    <name type="scientific">Pseudodesulfovibrio piezophilus (strain DSM 21447 / JCM 15486 / C1TLV30)</name>
    <name type="common">Desulfovibrio piezophilus</name>
    <dbReference type="NCBI Taxonomy" id="1322246"/>
    <lineage>
        <taxon>Bacteria</taxon>
        <taxon>Pseudomonadati</taxon>
        <taxon>Thermodesulfobacteriota</taxon>
        <taxon>Desulfovibrionia</taxon>
        <taxon>Desulfovibrionales</taxon>
        <taxon>Desulfovibrionaceae</taxon>
    </lineage>
</organism>
<dbReference type="eggNOG" id="ENOG50317XU">
    <property type="taxonomic scope" value="Bacteria"/>
</dbReference>
<keyword evidence="1" id="KW-1133">Transmembrane helix</keyword>
<dbReference type="BioCyc" id="DPIE1322246:BN4_RS10935-MONOMER"/>
<accession>M1WMD4</accession>
<reference evidence="2 3" key="1">
    <citation type="journal article" date="2013" name="PLoS ONE">
        <title>The first genomic and proteomic characterization of a deep-sea sulfate reducer: insights into the piezophilic lifestyle of Desulfovibrio piezophilus.</title>
        <authorList>
            <person name="Pradel N."/>
            <person name="Ji B."/>
            <person name="Gimenez G."/>
            <person name="Talla E."/>
            <person name="Lenoble P."/>
            <person name="Garel M."/>
            <person name="Tamburini C."/>
            <person name="Fourquet P."/>
            <person name="Lebrun R."/>
            <person name="Bertin P."/>
            <person name="Denis Y."/>
            <person name="Pophillat M."/>
            <person name="Barbe V."/>
            <person name="Ollivier B."/>
            <person name="Dolla A."/>
        </authorList>
    </citation>
    <scope>NUCLEOTIDE SEQUENCE [LARGE SCALE GENOMIC DNA]</scope>
    <source>
        <strain evidence="3">DSM 10523 / SB164P1</strain>
    </source>
</reference>
<proteinExistence type="predicted"/>
<keyword evidence="1" id="KW-0812">Transmembrane</keyword>
<dbReference type="RefSeq" id="WP_015415454.1">
    <property type="nucleotide sequence ID" value="NC_020409.1"/>
</dbReference>
<keyword evidence="1" id="KW-0472">Membrane</keyword>